<dbReference type="OrthoDB" id="9156594at2"/>
<evidence type="ECO:0000313" key="2">
    <source>
        <dbReference type="EMBL" id="ABP85906.1"/>
    </source>
</evidence>
<reference evidence="2" key="1">
    <citation type="submission" date="2007-04" db="EMBL/GenBank/DDBJ databases">
        <title>Complete sequence of Pseudomonas mendocina ymp.</title>
        <authorList>
            <consortium name="US DOE Joint Genome Institute"/>
            <person name="Copeland A."/>
            <person name="Lucas S."/>
            <person name="Lapidus A."/>
            <person name="Barry K."/>
            <person name="Glavina del Rio T."/>
            <person name="Dalin E."/>
            <person name="Tice H."/>
            <person name="Pitluck S."/>
            <person name="Kiss H."/>
            <person name="Brettin T."/>
            <person name="Detter J.C."/>
            <person name="Bruce D."/>
            <person name="Han C."/>
            <person name="Schmutz J."/>
            <person name="Larimer F."/>
            <person name="Land M."/>
            <person name="Hauser L."/>
            <person name="Kyrpides N."/>
            <person name="Mikhailova N."/>
            <person name="Hersman L."/>
            <person name="Dubois J."/>
            <person name="Maurice P."/>
            <person name="Richardson P."/>
        </authorList>
    </citation>
    <scope>NUCLEOTIDE SEQUENCE [LARGE SCALE GENOMIC DNA]</scope>
    <source>
        <strain evidence="2">Ymp</strain>
    </source>
</reference>
<dbReference type="AlphaFoldDB" id="A4XX40"/>
<accession>A4XX40</accession>
<dbReference type="KEGG" id="pmy:Pmen_3153"/>
<dbReference type="SUPFAM" id="SSF55874">
    <property type="entry name" value="ATPase domain of HSP90 chaperone/DNA topoisomerase II/histidine kinase"/>
    <property type="match status" value="1"/>
</dbReference>
<dbReference type="InterPro" id="IPR036890">
    <property type="entry name" value="HATPase_C_sf"/>
</dbReference>
<organism evidence="2">
    <name type="scientific">Ectopseudomonas mendocina (strain ymp)</name>
    <name type="common">Pseudomonas mendocina</name>
    <dbReference type="NCBI Taxonomy" id="399739"/>
    <lineage>
        <taxon>Bacteria</taxon>
        <taxon>Pseudomonadati</taxon>
        <taxon>Pseudomonadota</taxon>
        <taxon>Gammaproteobacteria</taxon>
        <taxon>Pseudomonadales</taxon>
        <taxon>Pseudomonadaceae</taxon>
        <taxon>Ectopseudomonas</taxon>
    </lineage>
</organism>
<gene>
    <name evidence="2" type="ordered locus">Pmen_3153</name>
</gene>
<name>A4XX40_ECTM1</name>
<dbReference type="HOGENOM" id="CLU_626541_0_0_6"/>
<dbReference type="InterPro" id="IPR025474">
    <property type="entry name" value="DUF4325"/>
</dbReference>
<dbReference type="Pfam" id="PF14213">
    <property type="entry name" value="DUF4325"/>
    <property type="match status" value="1"/>
</dbReference>
<dbReference type="EMBL" id="CP000680">
    <property type="protein sequence ID" value="ABP85906.1"/>
    <property type="molecule type" value="Genomic_DNA"/>
</dbReference>
<evidence type="ECO:0000259" key="1">
    <source>
        <dbReference type="Pfam" id="PF14213"/>
    </source>
</evidence>
<proteinExistence type="predicted"/>
<feature type="domain" description="DUF4325" evidence="1">
    <location>
        <begin position="364"/>
        <end position="424"/>
    </location>
</feature>
<dbReference type="eggNOG" id="ENOG5033TEP">
    <property type="taxonomic scope" value="Bacteria"/>
</dbReference>
<dbReference type="Gene3D" id="3.30.565.10">
    <property type="entry name" value="Histidine kinase-like ATPase, C-terminal domain"/>
    <property type="match status" value="1"/>
</dbReference>
<protein>
    <recommendedName>
        <fullName evidence="1">DUF4325 domain-containing protein</fullName>
    </recommendedName>
</protein>
<dbReference type="STRING" id="399739.Pmen_3153"/>
<sequence length="437" mass="49601">MHDSFRNQLSSIKKAIEKEKTVTLKLPTIFAFKDQGIYDFEKSLSFFDWSIKDRPVKIDLTECKSANYQTLSLLVLYAWTLVEQNCTVSFIEAEGDNGASSMWRRMGARGFMPILLQDGHNFNGAPSKPLLKIKSTADFKTAISTAESYTKDFNVEFGKTLRYVLSELLYNTLEHGKNIKSVRGKNIRIPSIAQFTWYQTHNEIHFIIADCGVGIKKHIEQTYPGQESHEEAIRLAIKPQVSGTFALNDPYTQKNNAGIGLFISSNIIRRLNAEMHILSGDGLLHISPRDVTAKTLHQSWPGTIVLVTLRLEKTSNLNLHEMMREFRDSAFKEQKLADTDEENGKLYLSIYNYFGQYAEDKEAAIKFRDKRITPAIDSGKKIVLDFDNVISAPHSFLSALIASPTKRLGMTTYKIIKITNATAEIRETIDFIFDENT</sequence>